<dbReference type="GO" id="GO:0005525">
    <property type="term" value="F:GTP binding"/>
    <property type="evidence" value="ECO:0007669"/>
    <property type="project" value="UniProtKB-UniRule"/>
</dbReference>
<organism evidence="13 14">
    <name type="scientific">Nocardia speluncae</name>
    <dbReference type="NCBI Taxonomy" id="419477"/>
    <lineage>
        <taxon>Bacteria</taxon>
        <taxon>Bacillati</taxon>
        <taxon>Actinomycetota</taxon>
        <taxon>Actinomycetes</taxon>
        <taxon>Mycobacteriales</taxon>
        <taxon>Nocardiaceae</taxon>
        <taxon>Nocardia</taxon>
    </lineage>
</organism>
<evidence type="ECO:0000256" key="8">
    <source>
        <dbReference type="ARBA" id="ARBA00022884"/>
    </source>
</evidence>
<evidence type="ECO:0000256" key="1">
    <source>
        <dbReference type="ARBA" id="ARBA00022490"/>
    </source>
</evidence>
<reference evidence="13 14" key="1">
    <citation type="submission" date="2020-04" db="EMBL/GenBank/DDBJ databases">
        <title>MicrobeNet Type strains.</title>
        <authorList>
            <person name="Nicholson A.C."/>
        </authorList>
    </citation>
    <scope>NUCLEOTIDE SEQUENCE [LARGE SCALE GENOMIC DNA]</scope>
    <source>
        <strain evidence="13 14">DSM 45078</strain>
    </source>
</reference>
<evidence type="ECO:0000259" key="12">
    <source>
        <dbReference type="PROSITE" id="PS51721"/>
    </source>
</evidence>
<evidence type="ECO:0000256" key="6">
    <source>
        <dbReference type="ARBA" id="ARBA00022801"/>
    </source>
</evidence>
<evidence type="ECO:0000256" key="7">
    <source>
        <dbReference type="ARBA" id="ARBA00022833"/>
    </source>
</evidence>
<dbReference type="GO" id="GO:0003924">
    <property type="term" value="F:GTPase activity"/>
    <property type="evidence" value="ECO:0007669"/>
    <property type="project" value="UniProtKB-UniRule"/>
</dbReference>
<evidence type="ECO:0000256" key="3">
    <source>
        <dbReference type="ARBA" id="ARBA00022723"/>
    </source>
</evidence>
<dbReference type="InterPro" id="IPR030378">
    <property type="entry name" value="G_CP_dom"/>
</dbReference>
<dbReference type="CDD" id="cd01854">
    <property type="entry name" value="YjeQ_EngC"/>
    <property type="match status" value="1"/>
</dbReference>
<keyword evidence="9 10" id="KW-0342">GTP-binding</keyword>
<evidence type="ECO:0000313" key="13">
    <source>
        <dbReference type="EMBL" id="NKY37621.1"/>
    </source>
</evidence>
<dbReference type="GO" id="GO:0019843">
    <property type="term" value="F:rRNA binding"/>
    <property type="evidence" value="ECO:0007669"/>
    <property type="project" value="UniProtKB-KW"/>
</dbReference>
<comment type="function">
    <text evidence="10">One of several proteins that assist in the late maturation steps of the functional core of the 30S ribosomal subunit. Helps release RbfA from mature subunits. May play a role in the assembly of ribosomal proteins into the subunit. Circularly permuted GTPase that catalyzes slow GTP hydrolysis, GTPase activity is stimulated by the 30S ribosomal subunit.</text>
</comment>
<keyword evidence="1 10" id="KW-0963">Cytoplasm</keyword>
<dbReference type="GO" id="GO:0046872">
    <property type="term" value="F:metal ion binding"/>
    <property type="evidence" value="ECO:0007669"/>
    <property type="project" value="UniProtKB-KW"/>
</dbReference>
<comment type="subunit">
    <text evidence="10">Monomer. Associates with 30S ribosomal subunit, binds 16S rRNA.</text>
</comment>
<dbReference type="Gene3D" id="1.10.40.50">
    <property type="entry name" value="Probable gtpase engc, domain 3"/>
    <property type="match status" value="1"/>
</dbReference>
<feature type="domain" description="EngC GTPase" evidence="11">
    <location>
        <begin position="118"/>
        <end position="263"/>
    </location>
</feature>
<comment type="similarity">
    <text evidence="10">Belongs to the TRAFAC class YlqF/YawG GTPase family. RsgA subfamily.</text>
</comment>
<feature type="binding site" evidence="10">
    <location>
        <position position="288"/>
    </location>
    <ligand>
        <name>Zn(2+)</name>
        <dbReference type="ChEBI" id="CHEBI:29105"/>
    </ligand>
</feature>
<keyword evidence="6 10" id="KW-0378">Hydrolase</keyword>
<comment type="cofactor">
    <cofactor evidence="10">
        <name>Zn(2+)</name>
        <dbReference type="ChEBI" id="CHEBI:29105"/>
    </cofactor>
    <text evidence="10">Binds 1 zinc ion per subunit.</text>
</comment>
<dbReference type="RefSeq" id="WP_068049561.1">
    <property type="nucleotide sequence ID" value="NZ_JAAXOO010000009.1"/>
</dbReference>
<dbReference type="PANTHER" id="PTHR32120">
    <property type="entry name" value="SMALL RIBOSOMAL SUBUNIT BIOGENESIS GTPASE RSGA"/>
    <property type="match status" value="1"/>
</dbReference>
<evidence type="ECO:0000256" key="2">
    <source>
        <dbReference type="ARBA" id="ARBA00022517"/>
    </source>
</evidence>
<dbReference type="Proteomes" id="UP000565715">
    <property type="component" value="Unassembled WGS sequence"/>
</dbReference>
<dbReference type="GO" id="GO:0005737">
    <property type="term" value="C:cytoplasm"/>
    <property type="evidence" value="ECO:0007669"/>
    <property type="project" value="UniProtKB-SubCell"/>
</dbReference>
<evidence type="ECO:0000313" key="14">
    <source>
        <dbReference type="Proteomes" id="UP000565715"/>
    </source>
</evidence>
<dbReference type="SUPFAM" id="SSF52540">
    <property type="entry name" value="P-loop containing nucleoside triphosphate hydrolases"/>
    <property type="match status" value="1"/>
</dbReference>
<feature type="binding site" evidence="10">
    <location>
        <begin position="207"/>
        <end position="215"/>
    </location>
    <ligand>
        <name>GTP</name>
        <dbReference type="ChEBI" id="CHEBI:37565"/>
    </ligand>
</feature>
<keyword evidence="5 10" id="KW-0547">Nucleotide-binding</keyword>
<feature type="binding site" evidence="10">
    <location>
        <position position="295"/>
    </location>
    <ligand>
        <name>Zn(2+)</name>
        <dbReference type="ChEBI" id="CHEBI:29105"/>
    </ligand>
</feature>
<evidence type="ECO:0000256" key="5">
    <source>
        <dbReference type="ARBA" id="ARBA00022741"/>
    </source>
</evidence>
<accession>A0A846XMQ9</accession>
<dbReference type="PROSITE" id="PS51721">
    <property type="entry name" value="G_CP"/>
    <property type="match status" value="1"/>
</dbReference>
<dbReference type="Gene3D" id="3.40.50.300">
    <property type="entry name" value="P-loop containing nucleotide triphosphate hydrolases"/>
    <property type="match status" value="1"/>
</dbReference>
<dbReference type="HAMAP" id="MF_01820">
    <property type="entry name" value="GTPase_RsgA"/>
    <property type="match status" value="1"/>
</dbReference>
<dbReference type="PROSITE" id="PS50936">
    <property type="entry name" value="ENGC_GTPASE"/>
    <property type="match status" value="1"/>
</dbReference>
<sequence length="364" mass="38473">MHSPHHSSTSSSSSRELSALGWDETFAAMFAEHADAGLVPARIVRVDRGLCDTLTASGPVRADSSALSGADREHMVCTGDWAALRPGSQPLLVALLPRRTAITRASSDRTSHQQVLAANVDTVVIAVSLAAPVNAGRIERLLALVFDSGARPVIVLTKADLTEHPGADEAVVAALAPGVDILTTSATTGTGLDRLAETVTGTTVLLGPSGAGKSSLANALLGREHMGTNEVRAVDGKGRHTTVHRELLALPAGGVLIDTPGLRGIGVQDVADGVGQVFAEIEAYARNCTFGDCEHRSEPGCAVQDAIVTGELDLARLDRYRKLMRESQWAATRGVARESGKRSKTVKAITRDLRATYRFRERQR</sequence>
<keyword evidence="3 10" id="KW-0479">Metal-binding</keyword>
<dbReference type="NCBIfam" id="TIGR00157">
    <property type="entry name" value="ribosome small subunit-dependent GTPase A"/>
    <property type="match status" value="1"/>
</dbReference>
<keyword evidence="2 10" id="KW-0690">Ribosome biogenesis</keyword>
<dbReference type="GO" id="GO:0042274">
    <property type="term" value="P:ribosomal small subunit biogenesis"/>
    <property type="evidence" value="ECO:0007669"/>
    <property type="project" value="UniProtKB-UniRule"/>
</dbReference>
<evidence type="ECO:0000259" key="11">
    <source>
        <dbReference type="PROSITE" id="PS50936"/>
    </source>
</evidence>
<gene>
    <name evidence="10 13" type="primary">rsgA</name>
    <name evidence="13" type="ORF">HGA13_31825</name>
</gene>
<keyword evidence="14" id="KW-1185">Reference proteome</keyword>
<dbReference type="EMBL" id="JAAXOO010000009">
    <property type="protein sequence ID" value="NKY37621.1"/>
    <property type="molecule type" value="Genomic_DNA"/>
</dbReference>
<dbReference type="EC" id="3.6.1.-" evidence="10"/>
<dbReference type="Pfam" id="PF03193">
    <property type="entry name" value="RsgA_GTPase"/>
    <property type="match status" value="1"/>
</dbReference>
<comment type="subcellular location">
    <subcellularLocation>
        <location evidence="10">Cytoplasm</location>
    </subcellularLocation>
</comment>
<keyword evidence="4 10" id="KW-0699">rRNA-binding</keyword>
<comment type="caution">
    <text evidence="13">The sequence shown here is derived from an EMBL/GenBank/DDBJ whole genome shotgun (WGS) entry which is preliminary data.</text>
</comment>
<dbReference type="InterPro" id="IPR004881">
    <property type="entry name" value="Ribosome_biogen_GTPase_RsgA"/>
</dbReference>
<protein>
    <recommendedName>
        <fullName evidence="10">Small ribosomal subunit biogenesis GTPase RsgA</fullName>
        <ecNumber evidence="10">3.6.1.-</ecNumber>
    </recommendedName>
</protein>
<evidence type="ECO:0000256" key="10">
    <source>
        <dbReference type="HAMAP-Rule" id="MF_01820"/>
    </source>
</evidence>
<proteinExistence type="inferred from homology"/>
<feature type="binding site" evidence="10">
    <location>
        <position position="293"/>
    </location>
    <ligand>
        <name>Zn(2+)</name>
        <dbReference type="ChEBI" id="CHEBI:29105"/>
    </ligand>
</feature>
<name>A0A846XMQ9_9NOCA</name>
<feature type="domain" description="CP-type G" evidence="12">
    <location>
        <begin position="112"/>
        <end position="265"/>
    </location>
</feature>
<dbReference type="InterPro" id="IPR010914">
    <property type="entry name" value="RsgA_GTPase_dom"/>
</dbReference>
<dbReference type="InterPro" id="IPR027417">
    <property type="entry name" value="P-loop_NTPase"/>
</dbReference>
<keyword evidence="7 10" id="KW-0862">Zinc</keyword>
<evidence type="ECO:0000256" key="4">
    <source>
        <dbReference type="ARBA" id="ARBA00022730"/>
    </source>
</evidence>
<evidence type="ECO:0000256" key="9">
    <source>
        <dbReference type="ARBA" id="ARBA00023134"/>
    </source>
</evidence>
<dbReference type="PANTHER" id="PTHR32120:SF10">
    <property type="entry name" value="SMALL RIBOSOMAL SUBUNIT BIOGENESIS GTPASE RSGA"/>
    <property type="match status" value="1"/>
</dbReference>
<feature type="binding site" evidence="10">
    <location>
        <position position="301"/>
    </location>
    <ligand>
        <name>Zn(2+)</name>
        <dbReference type="ChEBI" id="CHEBI:29105"/>
    </ligand>
</feature>
<keyword evidence="8 10" id="KW-0694">RNA-binding</keyword>
<dbReference type="AlphaFoldDB" id="A0A846XMQ9"/>
<feature type="binding site" evidence="10">
    <location>
        <begin position="157"/>
        <end position="160"/>
    </location>
    <ligand>
        <name>GTP</name>
        <dbReference type="ChEBI" id="CHEBI:37565"/>
    </ligand>
</feature>